<name>A0A7J6D4P3_9TELE</name>
<dbReference type="AlphaFoldDB" id="A0A7J6D4P3"/>
<comment type="caution">
    <text evidence="1">The sequence shown here is derived from an EMBL/GenBank/DDBJ whole genome shotgun (WGS) entry which is preliminary data.</text>
</comment>
<sequence>MDKIKKSLDVEHVTLNKHGQAVIAKKAEVNMNTCGHQCEALTQIANLRPCRDSWTLKGHLLQEQMINYVLDVSKPVNELIVKEGSVCLTRDRPESLGLQRNMDSFVGDACLDVVRSMAQNQGKTIFISTLHIPPTWLPPAHYDPLISLPNGSTNFSPWYF</sequence>
<proteinExistence type="predicted"/>
<dbReference type="Proteomes" id="UP000579812">
    <property type="component" value="Unassembled WGS sequence"/>
</dbReference>
<reference evidence="1 2" key="1">
    <citation type="submission" date="2020-04" db="EMBL/GenBank/DDBJ databases">
        <title>Chromosome-level genome assembly of a cyprinid fish Onychostoma macrolepis by integration of Nanopore Sequencing, Bionano and Hi-C technology.</title>
        <authorList>
            <person name="Wang D."/>
        </authorList>
    </citation>
    <scope>NUCLEOTIDE SEQUENCE [LARGE SCALE GENOMIC DNA]</scope>
    <source>
        <strain evidence="1">SWU-2019</strain>
        <tissue evidence="1">Muscle</tissue>
    </source>
</reference>
<organism evidence="1 2">
    <name type="scientific">Onychostoma macrolepis</name>
    <dbReference type="NCBI Taxonomy" id="369639"/>
    <lineage>
        <taxon>Eukaryota</taxon>
        <taxon>Metazoa</taxon>
        <taxon>Chordata</taxon>
        <taxon>Craniata</taxon>
        <taxon>Vertebrata</taxon>
        <taxon>Euteleostomi</taxon>
        <taxon>Actinopterygii</taxon>
        <taxon>Neopterygii</taxon>
        <taxon>Teleostei</taxon>
        <taxon>Ostariophysi</taxon>
        <taxon>Cypriniformes</taxon>
        <taxon>Cyprinidae</taxon>
        <taxon>Acrossocheilinae</taxon>
        <taxon>Onychostoma</taxon>
    </lineage>
</organism>
<gene>
    <name evidence="1" type="ORF">G5714_004431</name>
</gene>
<dbReference type="EMBL" id="JAAMOB010000004">
    <property type="protein sequence ID" value="KAF4114208.1"/>
    <property type="molecule type" value="Genomic_DNA"/>
</dbReference>
<evidence type="ECO:0000313" key="1">
    <source>
        <dbReference type="EMBL" id="KAF4114208.1"/>
    </source>
</evidence>
<keyword evidence="2" id="KW-1185">Reference proteome</keyword>
<evidence type="ECO:0000313" key="2">
    <source>
        <dbReference type="Proteomes" id="UP000579812"/>
    </source>
</evidence>
<accession>A0A7J6D4P3</accession>
<protein>
    <submittedName>
        <fullName evidence="1">Uncharacterized protein</fullName>
    </submittedName>
</protein>